<dbReference type="RefSeq" id="WP_379025722.1">
    <property type="nucleotide sequence ID" value="NZ_JBHUGY010000061.1"/>
</dbReference>
<dbReference type="Proteomes" id="UP001597349">
    <property type="component" value="Unassembled WGS sequence"/>
</dbReference>
<organism evidence="1 2">
    <name type="scientific">Mesorhizobium calcicola</name>
    <dbReference type="NCBI Taxonomy" id="1300310"/>
    <lineage>
        <taxon>Bacteria</taxon>
        <taxon>Pseudomonadati</taxon>
        <taxon>Pseudomonadota</taxon>
        <taxon>Alphaproteobacteria</taxon>
        <taxon>Hyphomicrobiales</taxon>
        <taxon>Phyllobacteriaceae</taxon>
        <taxon>Mesorhizobium</taxon>
    </lineage>
</organism>
<dbReference type="EMBL" id="JBHUGY010000061">
    <property type="protein sequence ID" value="MFD2057606.1"/>
    <property type="molecule type" value="Genomic_DNA"/>
</dbReference>
<sequence>MLIELAELRLHHRSGSTPIRASQHRHAHARRDRALGFMIDNLEKQAISQRHARAHILARLATRRRRAMS</sequence>
<keyword evidence="2" id="KW-1185">Reference proteome</keyword>
<evidence type="ECO:0000313" key="2">
    <source>
        <dbReference type="Proteomes" id="UP001597349"/>
    </source>
</evidence>
<comment type="caution">
    <text evidence="1">The sequence shown here is derived from an EMBL/GenBank/DDBJ whole genome shotgun (WGS) entry which is preliminary data.</text>
</comment>
<reference evidence="2" key="1">
    <citation type="journal article" date="2019" name="Int. J. Syst. Evol. Microbiol.">
        <title>The Global Catalogue of Microorganisms (GCM) 10K type strain sequencing project: providing services to taxonomists for standard genome sequencing and annotation.</title>
        <authorList>
            <consortium name="The Broad Institute Genomics Platform"/>
            <consortium name="The Broad Institute Genome Sequencing Center for Infectious Disease"/>
            <person name="Wu L."/>
            <person name="Ma J."/>
        </authorList>
    </citation>
    <scope>NUCLEOTIDE SEQUENCE [LARGE SCALE GENOMIC DNA]</scope>
    <source>
        <strain evidence="2">CGMCC 1.16226</strain>
    </source>
</reference>
<accession>A0ABW4WM77</accession>
<protein>
    <submittedName>
        <fullName evidence="1">Uncharacterized protein</fullName>
    </submittedName>
</protein>
<gene>
    <name evidence="1" type="ORF">ACFSQT_32335</name>
</gene>
<proteinExistence type="predicted"/>
<evidence type="ECO:0000313" key="1">
    <source>
        <dbReference type="EMBL" id="MFD2057606.1"/>
    </source>
</evidence>
<name>A0ABW4WM77_9HYPH</name>